<feature type="region of interest" description="Disordered" evidence="1">
    <location>
        <begin position="28"/>
        <end position="52"/>
    </location>
</feature>
<reference evidence="3" key="1">
    <citation type="journal article" date="2019" name="Int. J. Syst. Evol. Microbiol.">
        <title>The Global Catalogue of Microorganisms (GCM) 10K type strain sequencing project: providing services to taxonomists for standard genome sequencing and annotation.</title>
        <authorList>
            <consortium name="The Broad Institute Genomics Platform"/>
            <consortium name="The Broad Institute Genome Sequencing Center for Infectious Disease"/>
            <person name="Wu L."/>
            <person name="Ma J."/>
        </authorList>
    </citation>
    <scope>NUCLEOTIDE SEQUENCE [LARGE SCALE GENOMIC DNA]</scope>
    <source>
        <strain evidence="3">JCM 17342</strain>
    </source>
</reference>
<name>A0ABP7RDA6_9PSEU</name>
<evidence type="ECO:0000313" key="2">
    <source>
        <dbReference type="EMBL" id="GAA3995831.1"/>
    </source>
</evidence>
<dbReference type="NCBIfam" id="NF040714">
    <property type="entry name" value="streptamidine"/>
    <property type="match status" value="1"/>
</dbReference>
<keyword evidence="3" id="KW-1185">Reference proteome</keyword>
<evidence type="ECO:0000256" key="1">
    <source>
        <dbReference type="SAM" id="MobiDB-lite"/>
    </source>
</evidence>
<proteinExistence type="predicted"/>
<dbReference type="EMBL" id="BAABAL010000005">
    <property type="protein sequence ID" value="GAA3995831.1"/>
    <property type="molecule type" value="Genomic_DNA"/>
</dbReference>
<protein>
    <submittedName>
        <fullName evidence="2">Uncharacterized protein</fullName>
    </submittedName>
</protein>
<evidence type="ECO:0000313" key="3">
    <source>
        <dbReference type="Proteomes" id="UP001501747"/>
    </source>
</evidence>
<dbReference type="Proteomes" id="UP001501747">
    <property type="component" value="Unassembled WGS sequence"/>
</dbReference>
<organism evidence="2 3">
    <name type="scientific">Allokutzneria multivorans</name>
    <dbReference type="NCBI Taxonomy" id="1142134"/>
    <lineage>
        <taxon>Bacteria</taxon>
        <taxon>Bacillati</taxon>
        <taxon>Actinomycetota</taxon>
        <taxon>Actinomycetes</taxon>
        <taxon>Pseudonocardiales</taxon>
        <taxon>Pseudonocardiaceae</taxon>
        <taxon>Allokutzneria</taxon>
    </lineage>
</organism>
<comment type="caution">
    <text evidence="2">The sequence shown here is derived from an EMBL/GenBank/DDBJ whole genome shotgun (WGS) entry which is preliminary data.</text>
</comment>
<sequence length="52" mass="6058">MVLLETDVRRDRGEVNCEMEKIFVRVESERELPHNSASHSNALVENPFDDQD</sequence>
<gene>
    <name evidence="2" type="ORF">GCM10022247_14700</name>
</gene>
<accession>A0ABP7RDA6</accession>